<accession>A0AA39WYM3</accession>
<protein>
    <submittedName>
        <fullName evidence="1">Uncharacterized protein</fullName>
    </submittedName>
</protein>
<organism evidence="1 2">
    <name type="scientific">Immersiella caudata</name>
    <dbReference type="NCBI Taxonomy" id="314043"/>
    <lineage>
        <taxon>Eukaryota</taxon>
        <taxon>Fungi</taxon>
        <taxon>Dikarya</taxon>
        <taxon>Ascomycota</taxon>
        <taxon>Pezizomycotina</taxon>
        <taxon>Sordariomycetes</taxon>
        <taxon>Sordariomycetidae</taxon>
        <taxon>Sordariales</taxon>
        <taxon>Lasiosphaeriaceae</taxon>
        <taxon>Immersiella</taxon>
    </lineage>
</organism>
<comment type="caution">
    <text evidence="1">The sequence shown here is derived from an EMBL/GenBank/DDBJ whole genome shotgun (WGS) entry which is preliminary data.</text>
</comment>
<evidence type="ECO:0000313" key="2">
    <source>
        <dbReference type="Proteomes" id="UP001175000"/>
    </source>
</evidence>
<sequence length="259" mass="29150">EPQPKPEVEARVRFLVFSRHLILASPVIAAILSISSGWSEAQKDTDGLYQFGADDWDETAFSIVLNVLHGQHRKVPETVALEMLAKIALIVDYYQVHEAVVLESRTWLSALKLAKLPTELNRDLCLWLTVAFVFTDTEVFKSLTRVAILRSREGMKLPAGLPISLAVNERIGEVRSSSVSAIVDGLEKLREDYLEDRKGCGFECRAMHLGVLNISMKQLKIGDFTTMEGITIVELVNELKNIQSPRWSHSSNRRYDHSC</sequence>
<evidence type="ECO:0000313" key="1">
    <source>
        <dbReference type="EMBL" id="KAK0624010.1"/>
    </source>
</evidence>
<feature type="non-terminal residue" evidence="1">
    <location>
        <position position="1"/>
    </location>
</feature>
<feature type="non-terminal residue" evidence="1">
    <location>
        <position position="259"/>
    </location>
</feature>
<name>A0AA39WYM3_9PEZI</name>
<dbReference type="EMBL" id="JAULSU010000003">
    <property type="protein sequence ID" value="KAK0624010.1"/>
    <property type="molecule type" value="Genomic_DNA"/>
</dbReference>
<reference evidence="1" key="1">
    <citation type="submission" date="2023-06" db="EMBL/GenBank/DDBJ databases">
        <title>Genome-scale phylogeny and comparative genomics of the fungal order Sordariales.</title>
        <authorList>
            <consortium name="Lawrence Berkeley National Laboratory"/>
            <person name="Hensen N."/>
            <person name="Bonometti L."/>
            <person name="Westerberg I."/>
            <person name="Brannstrom I.O."/>
            <person name="Guillou S."/>
            <person name="Cros-Aarteil S."/>
            <person name="Calhoun S."/>
            <person name="Haridas S."/>
            <person name="Kuo A."/>
            <person name="Mondo S."/>
            <person name="Pangilinan J."/>
            <person name="Riley R."/>
            <person name="Labutti K."/>
            <person name="Andreopoulos B."/>
            <person name="Lipzen A."/>
            <person name="Chen C."/>
            <person name="Yanf M."/>
            <person name="Daum C."/>
            <person name="Ng V."/>
            <person name="Clum A."/>
            <person name="Steindorff A."/>
            <person name="Ohm R."/>
            <person name="Martin F."/>
            <person name="Silar P."/>
            <person name="Natvig D."/>
            <person name="Lalanne C."/>
            <person name="Gautier V."/>
            <person name="Ament-Velasquez S.L."/>
            <person name="Kruys A."/>
            <person name="Hutchinson M.I."/>
            <person name="Powell A.J."/>
            <person name="Barry K."/>
            <person name="Miller A.N."/>
            <person name="Grigoriev I.V."/>
            <person name="Debuchy R."/>
            <person name="Gladieux P."/>
            <person name="Thoren M.H."/>
            <person name="Johannesson H."/>
        </authorList>
    </citation>
    <scope>NUCLEOTIDE SEQUENCE</scope>
    <source>
        <strain evidence="1">CBS 606.72</strain>
    </source>
</reference>
<proteinExistence type="predicted"/>
<dbReference type="Proteomes" id="UP001175000">
    <property type="component" value="Unassembled WGS sequence"/>
</dbReference>
<gene>
    <name evidence="1" type="ORF">B0T14DRAFT_406265</name>
</gene>
<dbReference type="AlphaFoldDB" id="A0AA39WYM3"/>
<keyword evidence="2" id="KW-1185">Reference proteome</keyword>